<dbReference type="EMBL" id="VTXW01000014">
    <property type="protein sequence ID" value="NOH34681.1"/>
    <property type="molecule type" value="Genomic_DNA"/>
</dbReference>
<name>A0A7Y3YQ96_9VIBR</name>
<dbReference type="AlphaFoldDB" id="A0A7Y3YQ96"/>
<accession>A0A7Y3YQ96</accession>
<proteinExistence type="predicted"/>
<evidence type="ECO:0000256" key="1">
    <source>
        <dbReference type="SAM" id="SignalP"/>
    </source>
</evidence>
<comment type="caution">
    <text evidence="2">The sequence shown here is derived from an EMBL/GenBank/DDBJ whole genome shotgun (WGS) entry which is preliminary data.</text>
</comment>
<reference evidence="2 3" key="1">
    <citation type="submission" date="2019-09" db="EMBL/GenBank/DDBJ databases">
        <title>Draft genome sequencing and comparative genomics of hatchery-associated Vibrios.</title>
        <authorList>
            <person name="Kehlet-Delgado H."/>
            <person name="Mueller R.S."/>
        </authorList>
    </citation>
    <scope>NUCLEOTIDE SEQUENCE [LARGE SCALE GENOMIC DNA]</scope>
    <source>
        <strain evidence="2 3">00-90-10</strain>
    </source>
</reference>
<feature type="chain" id="PRO_5030964136" evidence="1">
    <location>
        <begin position="18"/>
        <end position="317"/>
    </location>
</feature>
<dbReference type="Gene3D" id="3.10.28.20">
    <property type="entry name" value="Acetamidase/Formamidase-like domains"/>
    <property type="match status" value="1"/>
</dbReference>
<organism evidence="2 3">
    <name type="scientific">Vibrio chagasii</name>
    <dbReference type="NCBI Taxonomy" id="170679"/>
    <lineage>
        <taxon>Bacteria</taxon>
        <taxon>Pseudomonadati</taxon>
        <taxon>Pseudomonadota</taxon>
        <taxon>Gammaproteobacteria</taxon>
        <taxon>Vibrionales</taxon>
        <taxon>Vibrionaceae</taxon>
        <taxon>Vibrio</taxon>
    </lineage>
</organism>
<dbReference type="RefSeq" id="WP_171368339.1">
    <property type="nucleotide sequence ID" value="NZ_VTXW01000014.1"/>
</dbReference>
<sequence>MKYISLILPLVTNFAWAEPEWASNIVIDPDSYIAIGIGDSLSNAKLDAKNQIASSIRSTHTFTISQSVGTIGLKGFSETSSYSESNAEKVLLPELTWPHMEGKSGLYYVMGKAKKSDLVALYERTLSITVTKYSNQLTSSTLSLKDYLLLLSGKEEVMLAAERASIIYKDSLKGKKLYSQFVSLIDKTNKYVNEACLKIIYKGHSSFERKMFEPMVEQALASSGMPVGTLQECDTLKFNIVSEGSKDNGQRTDKIKLFIELGEPAVTSKSISFFGYSNGSKKTSFLNAVDNFNQHFNSDNSFMLYLLDSSKSTLYIQ</sequence>
<gene>
    <name evidence="2" type="ORF">F0245_15130</name>
</gene>
<evidence type="ECO:0000313" key="2">
    <source>
        <dbReference type="EMBL" id="NOH34681.1"/>
    </source>
</evidence>
<keyword evidence="1" id="KW-0732">Signal</keyword>
<dbReference type="Proteomes" id="UP000525336">
    <property type="component" value="Unassembled WGS sequence"/>
</dbReference>
<feature type="signal peptide" evidence="1">
    <location>
        <begin position="1"/>
        <end position="17"/>
    </location>
</feature>
<evidence type="ECO:0000313" key="3">
    <source>
        <dbReference type="Proteomes" id="UP000525336"/>
    </source>
</evidence>
<protein>
    <submittedName>
        <fullName evidence="2">Uncharacterized protein</fullName>
    </submittedName>
</protein>